<gene>
    <name evidence="5" type="ORF">J2W49_001725</name>
</gene>
<keyword evidence="2" id="KW-0238">DNA-binding</keyword>
<accession>A0ABU1WKE9</accession>
<dbReference type="SMART" id="SM00342">
    <property type="entry name" value="HTH_ARAC"/>
    <property type="match status" value="1"/>
</dbReference>
<proteinExistence type="predicted"/>
<dbReference type="InterPro" id="IPR018060">
    <property type="entry name" value="HTH_AraC"/>
</dbReference>
<dbReference type="InterPro" id="IPR050204">
    <property type="entry name" value="AraC_XylS_family_regulators"/>
</dbReference>
<evidence type="ECO:0000313" key="5">
    <source>
        <dbReference type="EMBL" id="MDR7149770.1"/>
    </source>
</evidence>
<evidence type="ECO:0000256" key="2">
    <source>
        <dbReference type="ARBA" id="ARBA00023125"/>
    </source>
</evidence>
<evidence type="ECO:0000256" key="1">
    <source>
        <dbReference type="ARBA" id="ARBA00023015"/>
    </source>
</evidence>
<keyword evidence="1" id="KW-0805">Transcription regulation</keyword>
<evidence type="ECO:0000259" key="4">
    <source>
        <dbReference type="PROSITE" id="PS01124"/>
    </source>
</evidence>
<dbReference type="RefSeq" id="WP_310314364.1">
    <property type="nucleotide sequence ID" value="NZ_JAVDWU010000003.1"/>
</dbReference>
<evidence type="ECO:0000313" key="6">
    <source>
        <dbReference type="Proteomes" id="UP001265700"/>
    </source>
</evidence>
<dbReference type="Proteomes" id="UP001265700">
    <property type="component" value="Unassembled WGS sequence"/>
</dbReference>
<protein>
    <submittedName>
        <fullName evidence="5">AraC family ethanolamine operon transcriptional activator</fullName>
    </submittedName>
</protein>
<dbReference type="SUPFAM" id="SSF46689">
    <property type="entry name" value="Homeodomain-like"/>
    <property type="match status" value="1"/>
</dbReference>
<comment type="caution">
    <text evidence="5">The sequence shown here is derived from an EMBL/GenBank/DDBJ whole genome shotgun (WGS) entry which is preliminary data.</text>
</comment>
<name>A0ABU1WKE9_9BURK</name>
<keyword evidence="3" id="KW-0804">Transcription</keyword>
<evidence type="ECO:0000256" key="3">
    <source>
        <dbReference type="ARBA" id="ARBA00023163"/>
    </source>
</evidence>
<dbReference type="EMBL" id="JAVDWU010000003">
    <property type="protein sequence ID" value="MDR7149770.1"/>
    <property type="molecule type" value="Genomic_DNA"/>
</dbReference>
<sequence length="338" mass="37700">MAVMQEEEAGAVPAAAAVSSSHDSASWVRAVQSQDIDAHARAQGGWALAYEQLSSGRFEGGLVFVQLPGLRLVKESTNVVLRQQGRLGDEVYGFAMSLAPVDEVYFHGRKVPPHAVMCGRGNDIDLVTPAGHQLIALVVERSLLTPLWERMYQKPLALWLEKQLVLQASPEAAAALRLNHQQLLRQALSLKTLPDMPAPMLQMRDDILIEWIEALPPSVDLSDLQTQERRKRMVDRACELALAQPDEPLSILQVCSRVGASRRKLNYCFQDVLGTSPTKYFRALRLNGVRRALSQPDARTTVQDVAAHWGFWHLGQFSLDYKRQFHELPSQTLQLARG</sequence>
<dbReference type="InterPro" id="IPR009057">
    <property type="entry name" value="Homeodomain-like_sf"/>
</dbReference>
<dbReference type="PROSITE" id="PS01124">
    <property type="entry name" value="HTH_ARAC_FAMILY_2"/>
    <property type="match status" value="1"/>
</dbReference>
<dbReference type="PANTHER" id="PTHR46796:SF12">
    <property type="entry name" value="HTH-TYPE DNA-BINDING TRANSCRIPTIONAL ACTIVATOR EUTR"/>
    <property type="match status" value="1"/>
</dbReference>
<dbReference type="PANTHER" id="PTHR46796">
    <property type="entry name" value="HTH-TYPE TRANSCRIPTIONAL ACTIVATOR RHAS-RELATED"/>
    <property type="match status" value="1"/>
</dbReference>
<dbReference type="Gene3D" id="1.10.10.60">
    <property type="entry name" value="Homeodomain-like"/>
    <property type="match status" value="1"/>
</dbReference>
<keyword evidence="6" id="KW-1185">Reference proteome</keyword>
<dbReference type="Pfam" id="PF12833">
    <property type="entry name" value="HTH_18"/>
    <property type="match status" value="1"/>
</dbReference>
<organism evidence="5 6">
    <name type="scientific">Hydrogenophaga palleronii</name>
    <dbReference type="NCBI Taxonomy" id="65655"/>
    <lineage>
        <taxon>Bacteria</taxon>
        <taxon>Pseudomonadati</taxon>
        <taxon>Pseudomonadota</taxon>
        <taxon>Betaproteobacteria</taxon>
        <taxon>Burkholderiales</taxon>
        <taxon>Comamonadaceae</taxon>
        <taxon>Hydrogenophaga</taxon>
    </lineage>
</organism>
<reference evidence="5 6" key="1">
    <citation type="submission" date="2023-07" db="EMBL/GenBank/DDBJ databases">
        <title>Sorghum-associated microbial communities from plants grown in Nebraska, USA.</title>
        <authorList>
            <person name="Schachtman D."/>
        </authorList>
    </citation>
    <scope>NUCLEOTIDE SEQUENCE [LARGE SCALE GENOMIC DNA]</scope>
    <source>
        <strain evidence="5 6">4249</strain>
    </source>
</reference>
<feature type="domain" description="HTH araC/xylS-type" evidence="4">
    <location>
        <begin position="235"/>
        <end position="335"/>
    </location>
</feature>